<evidence type="ECO:0000256" key="4">
    <source>
        <dbReference type="ARBA" id="ARBA00022989"/>
    </source>
</evidence>
<evidence type="ECO:0000256" key="10">
    <source>
        <dbReference type="HAMAP-Rule" id="MF_00454"/>
    </source>
</evidence>
<keyword evidence="6 10" id="KW-0407">Ion channel</keyword>
<gene>
    <name evidence="10" type="primary">fluC</name>
    <name evidence="10" type="synonym">crcB</name>
    <name evidence="11" type="ORF">CLAC_03000</name>
</gene>
<proteinExistence type="inferred from homology"/>
<feature type="transmembrane region" description="Helical" evidence="10">
    <location>
        <begin position="33"/>
        <end position="50"/>
    </location>
</feature>
<dbReference type="OrthoDB" id="4408652at2"/>
<sequence length="133" mass="13311">MPLALTVGAGAALGAVARFLVSSAVRSDLSATTLINLLGCLIFGILIVTLPNRPACLSFAGTGICGGFTTFSAFALLLADGASVSPVALTVVALLHLAGCPLAYLAGSAAAKAMRHIETPDQGESREDLGAVR</sequence>
<dbReference type="STRING" id="1408189.CLAC_03000"/>
<evidence type="ECO:0000256" key="6">
    <source>
        <dbReference type="ARBA" id="ARBA00023303"/>
    </source>
</evidence>
<dbReference type="HAMAP" id="MF_00454">
    <property type="entry name" value="FluC"/>
    <property type="match status" value="1"/>
</dbReference>
<comment type="function">
    <text evidence="9 10">Fluoride-specific ion channel. Important for reducing fluoride concentration in the cell, thus reducing its toxicity.</text>
</comment>
<feature type="transmembrane region" description="Helical" evidence="10">
    <location>
        <begin position="84"/>
        <end position="106"/>
    </location>
</feature>
<keyword evidence="10" id="KW-0915">Sodium</keyword>
<evidence type="ECO:0000313" key="11">
    <source>
        <dbReference type="EMBL" id="ALA66872.1"/>
    </source>
</evidence>
<keyword evidence="2 10" id="KW-1003">Cell membrane</keyword>
<organism evidence="11 12">
    <name type="scientific">Corynebacterium lactis RW2-5</name>
    <dbReference type="NCBI Taxonomy" id="1408189"/>
    <lineage>
        <taxon>Bacteria</taxon>
        <taxon>Bacillati</taxon>
        <taxon>Actinomycetota</taxon>
        <taxon>Actinomycetes</taxon>
        <taxon>Mycobacteriales</taxon>
        <taxon>Corynebacteriaceae</taxon>
        <taxon>Corynebacterium</taxon>
    </lineage>
</organism>
<feature type="transmembrane region" description="Helical" evidence="10">
    <location>
        <begin position="57"/>
        <end position="78"/>
    </location>
</feature>
<keyword evidence="5 10" id="KW-0472">Membrane</keyword>
<comment type="catalytic activity">
    <reaction evidence="8">
        <text>fluoride(in) = fluoride(out)</text>
        <dbReference type="Rhea" id="RHEA:76159"/>
        <dbReference type="ChEBI" id="CHEBI:17051"/>
    </reaction>
    <physiologicalReaction direction="left-to-right" evidence="8">
        <dbReference type="Rhea" id="RHEA:76160"/>
    </physiologicalReaction>
</comment>
<evidence type="ECO:0000256" key="8">
    <source>
        <dbReference type="ARBA" id="ARBA00035585"/>
    </source>
</evidence>
<protein>
    <recommendedName>
        <fullName evidence="10">Fluoride-specific ion channel FluC</fullName>
    </recommendedName>
</protein>
<keyword evidence="10" id="KW-0406">Ion transport</keyword>
<feature type="binding site" evidence="10">
    <location>
        <position position="66"/>
    </location>
    <ligand>
        <name>Na(+)</name>
        <dbReference type="ChEBI" id="CHEBI:29101"/>
        <note>structural</note>
    </ligand>
</feature>
<keyword evidence="12" id="KW-1185">Reference proteome</keyword>
<dbReference type="EMBL" id="CP006841">
    <property type="protein sequence ID" value="ALA66872.1"/>
    <property type="molecule type" value="Genomic_DNA"/>
</dbReference>
<keyword evidence="4 10" id="KW-1133">Transmembrane helix</keyword>
<evidence type="ECO:0000256" key="1">
    <source>
        <dbReference type="ARBA" id="ARBA00004651"/>
    </source>
</evidence>
<dbReference type="AlphaFoldDB" id="A0A0K2GYK6"/>
<dbReference type="PATRIC" id="fig|1408189.4.peg.597"/>
<dbReference type="GO" id="GO:0046872">
    <property type="term" value="F:metal ion binding"/>
    <property type="evidence" value="ECO:0007669"/>
    <property type="project" value="UniProtKB-KW"/>
</dbReference>
<comment type="similarity">
    <text evidence="7 10">Belongs to the fluoride channel Fluc/FEX (TC 1.A.43) family.</text>
</comment>
<dbReference type="GO" id="GO:0140114">
    <property type="term" value="P:cellular detoxification of fluoride"/>
    <property type="evidence" value="ECO:0007669"/>
    <property type="project" value="UniProtKB-UniRule"/>
</dbReference>
<evidence type="ECO:0000313" key="12">
    <source>
        <dbReference type="Proteomes" id="UP000058446"/>
    </source>
</evidence>
<evidence type="ECO:0000256" key="2">
    <source>
        <dbReference type="ARBA" id="ARBA00022475"/>
    </source>
</evidence>
<comment type="subcellular location">
    <subcellularLocation>
        <location evidence="1 10">Cell membrane</location>
        <topology evidence="1 10">Multi-pass membrane protein</topology>
    </subcellularLocation>
</comment>
<keyword evidence="10" id="KW-0479">Metal-binding</keyword>
<evidence type="ECO:0000256" key="9">
    <source>
        <dbReference type="ARBA" id="ARBA00049940"/>
    </source>
</evidence>
<dbReference type="InterPro" id="IPR003691">
    <property type="entry name" value="FluC"/>
</dbReference>
<keyword evidence="3 10" id="KW-0812">Transmembrane</keyword>
<dbReference type="GO" id="GO:0005886">
    <property type="term" value="C:plasma membrane"/>
    <property type="evidence" value="ECO:0007669"/>
    <property type="project" value="UniProtKB-SubCell"/>
</dbReference>
<evidence type="ECO:0000256" key="7">
    <source>
        <dbReference type="ARBA" id="ARBA00035120"/>
    </source>
</evidence>
<dbReference type="GO" id="GO:0062054">
    <property type="term" value="F:fluoride channel activity"/>
    <property type="evidence" value="ECO:0007669"/>
    <property type="project" value="UniProtKB-UniRule"/>
</dbReference>
<comment type="activity regulation">
    <text evidence="10">Na(+) is not transported, but it plays an essential structural role and its presence is essential for fluoride channel function.</text>
</comment>
<name>A0A0K2GYK6_9CORY</name>
<reference evidence="11 12" key="1">
    <citation type="submission" date="2013-10" db="EMBL/GenBank/DDBJ databases">
        <title>Complete genome sequence of Corynebacterium lactis DSM 45799(T), isolated from raw cow milk.</title>
        <authorList>
            <person name="Ruckert C."/>
            <person name="Albersmeier A."/>
            <person name="Lipski A."/>
            <person name="Kalinowski J."/>
        </authorList>
    </citation>
    <scope>NUCLEOTIDE SEQUENCE [LARGE SCALE GENOMIC DNA]</scope>
    <source>
        <strain evidence="11 12">RW2-5</strain>
    </source>
</reference>
<dbReference type="Pfam" id="PF02537">
    <property type="entry name" value="CRCB"/>
    <property type="match status" value="1"/>
</dbReference>
<dbReference type="KEGG" id="clw:CLAC_03000"/>
<dbReference type="Proteomes" id="UP000058446">
    <property type="component" value="Chromosome"/>
</dbReference>
<feature type="binding site" evidence="10">
    <location>
        <position position="69"/>
    </location>
    <ligand>
        <name>Na(+)</name>
        <dbReference type="ChEBI" id="CHEBI:29101"/>
        <note>structural</note>
    </ligand>
</feature>
<accession>A0A0K2GYK6</accession>
<keyword evidence="10" id="KW-0813">Transport</keyword>
<evidence type="ECO:0000256" key="3">
    <source>
        <dbReference type="ARBA" id="ARBA00022692"/>
    </source>
</evidence>
<evidence type="ECO:0000256" key="5">
    <source>
        <dbReference type="ARBA" id="ARBA00023136"/>
    </source>
</evidence>